<accession>A0AC59HNB8</accession>
<proteinExistence type="predicted"/>
<evidence type="ECO:0000313" key="1">
    <source>
        <dbReference type="EMBL" id="BDQ61101.1"/>
    </source>
</evidence>
<name>A0AC59HNB8_ENTFL</name>
<evidence type="ECO:0000313" key="2">
    <source>
        <dbReference type="Proteomes" id="UP001317613"/>
    </source>
</evidence>
<dbReference type="Proteomes" id="UP001317613">
    <property type="component" value="Chromosome"/>
</dbReference>
<gene>
    <name evidence="1" type="ORF">EfsSVR2332_11790</name>
</gene>
<sequence>MTSQQYWIKRMDEIMAYVDKTDLDFFDELQSIYTENRQNIQKEIYKFYTQYAKENRISMQEAKKRLMREDLSDYRENAKKYFKVAKKDPELLKRLNEQYRAGKVTRLEALQLDLLYQLGVMRGDLEQSFNDYLKEVAKYAYRKISGGNSASTLNLPTLEQLVNTPFNGKNYSQSIWGNVDDLANDLRNTLVKGFVRGLGPAEMARELRKKYNVARSRAEAIIRTDGTNIINNATAKRYIDAGFTEYEYLAHIDNRTTEICKGLNGDVFKLADFQPGLNAPPMHVNCRSTIIPSKKELRDV</sequence>
<reference evidence="1" key="1">
    <citation type="submission" date="2022-08" db="EMBL/GenBank/DDBJ databases">
        <title>Molecular epidemiological analysis of five strains of VanD-type vancomycin-resistant Enterococcus faecalis.</title>
        <authorList>
            <person name="Mimura K."/>
            <person name="Hashimoto Y."/>
            <person name="Tomita H."/>
        </authorList>
    </citation>
    <scope>NUCLEOTIDE SEQUENCE</scope>
    <source>
        <strain evidence="1">SVR2332</strain>
    </source>
</reference>
<dbReference type="EMBL" id="AP026729">
    <property type="protein sequence ID" value="BDQ61101.1"/>
    <property type="molecule type" value="Genomic_DNA"/>
</dbReference>
<protein>
    <submittedName>
        <fullName evidence="1">Prophage head protein</fullName>
    </submittedName>
</protein>
<organism evidence="1 2">
    <name type="scientific">Enterococcus faecalis</name>
    <name type="common">Streptococcus faecalis</name>
    <dbReference type="NCBI Taxonomy" id="1351"/>
    <lineage>
        <taxon>Bacteria</taxon>
        <taxon>Bacillati</taxon>
        <taxon>Bacillota</taxon>
        <taxon>Bacilli</taxon>
        <taxon>Lactobacillales</taxon>
        <taxon>Enterococcaceae</taxon>
        <taxon>Enterococcus</taxon>
    </lineage>
</organism>